<dbReference type="VEuPathDB" id="TriTrypDB:TM35_000052440"/>
<dbReference type="STRING" id="67003.A0A1X0P492"/>
<keyword evidence="6" id="KW-0072">Autophagy</keyword>
<dbReference type="InterPro" id="IPR004241">
    <property type="entry name" value="Atg8-like"/>
</dbReference>
<dbReference type="PANTHER" id="PTHR10969">
    <property type="entry name" value="MICROTUBULE-ASSOCIATED PROTEINS 1A/1B LIGHT CHAIN 3-RELATED"/>
    <property type="match status" value="1"/>
</dbReference>
<keyword evidence="4 5" id="KW-0449">Lipoprotein</keyword>
<comment type="caution">
    <text evidence="7">The sequence shown here is derived from an EMBL/GenBank/DDBJ whole genome shotgun (WGS) entry which is preliminary data.</text>
</comment>
<dbReference type="Pfam" id="PF02991">
    <property type="entry name" value="ATG8"/>
    <property type="match status" value="1"/>
</dbReference>
<dbReference type="GO" id="GO:0016020">
    <property type="term" value="C:membrane"/>
    <property type="evidence" value="ECO:0007669"/>
    <property type="project" value="UniProtKB-SubCell"/>
</dbReference>
<dbReference type="EMBL" id="NBCO01000005">
    <property type="protein sequence ID" value="ORC91648.1"/>
    <property type="molecule type" value="Genomic_DNA"/>
</dbReference>
<keyword evidence="8" id="KW-1185">Reference proteome</keyword>
<dbReference type="GO" id="GO:0006914">
    <property type="term" value="P:autophagy"/>
    <property type="evidence" value="ECO:0007669"/>
    <property type="project" value="UniProtKB-KW"/>
</dbReference>
<dbReference type="Proteomes" id="UP000192257">
    <property type="component" value="Unassembled WGS sequence"/>
</dbReference>
<keyword evidence="3" id="KW-0472">Membrane</keyword>
<comment type="similarity">
    <text evidence="2 6">Belongs to the ATG8 family.</text>
</comment>
<evidence type="ECO:0000256" key="3">
    <source>
        <dbReference type="ARBA" id="ARBA00023136"/>
    </source>
</evidence>
<evidence type="ECO:0000256" key="5">
    <source>
        <dbReference type="PIRSR" id="PIRSR604241-50"/>
    </source>
</evidence>
<name>A0A1X0P492_9TRYP</name>
<evidence type="ECO:0000313" key="8">
    <source>
        <dbReference type="Proteomes" id="UP000192257"/>
    </source>
</evidence>
<comment type="subcellular location">
    <subcellularLocation>
        <location evidence="1">Membrane</location>
    </subcellularLocation>
</comment>
<evidence type="ECO:0000256" key="6">
    <source>
        <dbReference type="RuleBase" id="RU004384"/>
    </source>
</evidence>
<reference evidence="7 8" key="1">
    <citation type="submission" date="2017-03" db="EMBL/GenBank/DDBJ databases">
        <title>An alternative strategy for trypanosome survival in the mammalian bloodstream revealed through genome and transcriptome analysis of the ubiquitous bovine parasite Trypanosoma (Megatrypanum) theileri.</title>
        <authorList>
            <person name="Kelly S."/>
            <person name="Ivens A."/>
            <person name="Mott A."/>
            <person name="O'Neill E."/>
            <person name="Emms D."/>
            <person name="Macleod O."/>
            <person name="Voorheis P."/>
            <person name="Matthews J."/>
            <person name="Matthews K."/>
            <person name="Carrington M."/>
        </authorList>
    </citation>
    <scope>NUCLEOTIDE SEQUENCE [LARGE SCALE GENOMIC DNA]</scope>
    <source>
        <strain evidence="7">Edinburgh</strain>
    </source>
</reference>
<dbReference type="SUPFAM" id="SSF54236">
    <property type="entry name" value="Ubiquitin-like"/>
    <property type="match status" value="1"/>
</dbReference>
<evidence type="ECO:0000256" key="1">
    <source>
        <dbReference type="ARBA" id="ARBA00004370"/>
    </source>
</evidence>
<feature type="lipid moiety-binding region" description="Phosphatidylserine amidated glycine; alternate" evidence="5">
    <location>
        <position position="123"/>
    </location>
</feature>
<gene>
    <name evidence="7" type="ORF">TM35_000052440</name>
</gene>
<organism evidence="7 8">
    <name type="scientific">Trypanosoma theileri</name>
    <dbReference type="NCBI Taxonomy" id="67003"/>
    <lineage>
        <taxon>Eukaryota</taxon>
        <taxon>Discoba</taxon>
        <taxon>Euglenozoa</taxon>
        <taxon>Kinetoplastea</taxon>
        <taxon>Metakinetoplastina</taxon>
        <taxon>Trypanosomatida</taxon>
        <taxon>Trypanosomatidae</taxon>
        <taxon>Trypanosoma</taxon>
    </lineage>
</organism>
<proteinExistence type="inferred from homology"/>
<sequence length="141" mass="15072">MPETATATAVYAYQAQHPLEERCAESARLRERHPGMVPVVCEAAAAGRKGGRVCHTMVPATATAAQLCDAVRAAAELGATAPLSLITNDGMPSSDALVGELYEHCKDADGFLYVKYSVEQKFGFGPFFWAYVCGPRVAYVV</sequence>
<accession>A0A1X0P492</accession>
<dbReference type="OrthoDB" id="6738456at2759"/>
<dbReference type="InterPro" id="IPR029071">
    <property type="entry name" value="Ubiquitin-like_domsf"/>
</dbReference>
<dbReference type="GeneID" id="39982679"/>
<dbReference type="Gene3D" id="3.10.20.90">
    <property type="entry name" value="Phosphatidylinositol 3-kinase Catalytic Subunit, Chain A, domain 1"/>
    <property type="match status" value="1"/>
</dbReference>
<evidence type="ECO:0000256" key="4">
    <source>
        <dbReference type="ARBA" id="ARBA00023288"/>
    </source>
</evidence>
<protein>
    <recommendedName>
        <fullName evidence="6">Autophagy-related protein</fullName>
    </recommendedName>
</protein>
<evidence type="ECO:0000313" key="7">
    <source>
        <dbReference type="EMBL" id="ORC91648.1"/>
    </source>
</evidence>
<evidence type="ECO:0000256" key="2">
    <source>
        <dbReference type="ARBA" id="ARBA00007293"/>
    </source>
</evidence>
<dbReference type="AlphaFoldDB" id="A0A1X0P492"/>
<dbReference type="RefSeq" id="XP_028885714.1">
    <property type="nucleotide sequence ID" value="XM_029022899.1"/>
</dbReference>